<dbReference type="Pfam" id="PF05359">
    <property type="entry name" value="DUF748"/>
    <property type="match status" value="2"/>
</dbReference>
<keyword evidence="1" id="KW-1133">Transmembrane helix</keyword>
<sequence>MTDMPNRPRLRWLVWAVALLLLAMSALLSLLPEMIRFGAMHWLRDHGAATATIEDIDLNLFSGSMTLIGLDAGDGVRVKRVSLHLDWAPLWHRTLLIRSLYLHGGQLSVHQDAQGQWQCGDIRFDSAAGADAVDAGSSRWRIAPVDVHLSQVDLHVDGIVADQPLTLALPLDLMMVHLQGRDESGEHMSLRFQTGPVALVAAGYQLAYGRLDVAGQWMLSGDMAAVTLGPLQLGLAQVLLRDMNGQQLFGADAIDVRDLAYRADDGLTAATVSMVQPTISDALSGSGSLSLARIEVKQLHAGGDRSLSVDGIALSSVRASEAHGSPASLQINGVHAGKVTLAPNGALTMAALAADGIHADVPANGDHFEVQRLQADSLAVDEKLQGTLKKLLLTGISGGRQGGAEDLRLTLTALQLGQLTFNGDGEAGFKQLQADGMTAAQASGDQLALQQLRAESFALRAGQRLQLALVQLAGLSVDRSIGKMKLLGVDEASLAGLHLDGMQKGGFSSLVVNGLQLPVEGERSPGHIARIRVERAGMDHDHYRIGLVQMGGMALQLGRSKDGAPDLPEPLVATTAAGSGHEEKAAAPVARTAPHVMINALTVDRGSTIAVHDETVSPPFAVNMTVRHMRFGTLDFSGEQAADMDVQLELDGSAEASAKGHVHLQTEPSADIVIGLKRIRLPALTGYVEPDFGKSIHTGQLDLDSRVTMANGHIEASNKLLLRSLTLGDSAQAGQKQQGFSMPLDMSLDMLRDDRGDIALDVPVSGSLDDPDINIHDIINKALLSSFSSGAMTYAALALQPYGSIIVAANLAGDMISAAAKPRLTPMLFAPREAKLSEAMNEYAGKIASLMKSKGLRLHICGVATRIEGDQAPTQPSLPAMSDDQLLQLAGERSGHVQQAIAAHGVAADQLYGCRPEIDGAKVKASPRVELLLD</sequence>
<comment type="caution">
    <text evidence="2">The sequence shown here is derived from an EMBL/GenBank/DDBJ whole genome shotgun (WGS) entry which is preliminary data.</text>
</comment>
<accession>A0A5R9GZK4</accession>
<gene>
    <name evidence="2" type="ORF">FEF65_01130</name>
</gene>
<dbReference type="GO" id="GO:0090313">
    <property type="term" value="P:regulation of protein targeting to membrane"/>
    <property type="evidence" value="ECO:0007669"/>
    <property type="project" value="TreeGrafter"/>
</dbReference>
<feature type="transmembrane region" description="Helical" evidence="1">
    <location>
        <begin position="12"/>
        <end position="31"/>
    </location>
</feature>
<dbReference type="PANTHER" id="PTHR30441:SF4">
    <property type="entry name" value="PROTEIN ASMA"/>
    <property type="match status" value="1"/>
</dbReference>
<organism evidence="2 3">
    <name type="scientific">Mariprofundus erugo</name>
    <dbReference type="NCBI Taxonomy" id="2528639"/>
    <lineage>
        <taxon>Bacteria</taxon>
        <taxon>Pseudomonadati</taxon>
        <taxon>Pseudomonadota</taxon>
        <taxon>Candidatius Mariprofundia</taxon>
        <taxon>Mariprofundales</taxon>
        <taxon>Mariprofundaceae</taxon>
        <taxon>Mariprofundus</taxon>
    </lineage>
</organism>
<proteinExistence type="predicted"/>
<name>A0A5R9GZK4_9PROT</name>
<dbReference type="EMBL" id="VBRY01000001">
    <property type="protein sequence ID" value="TLS69122.1"/>
    <property type="molecule type" value="Genomic_DNA"/>
</dbReference>
<dbReference type="GO" id="GO:0005886">
    <property type="term" value="C:plasma membrane"/>
    <property type="evidence" value="ECO:0007669"/>
    <property type="project" value="TreeGrafter"/>
</dbReference>
<evidence type="ECO:0000256" key="1">
    <source>
        <dbReference type="SAM" id="Phobius"/>
    </source>
</evidence>
<keyword evidence="3" id="KW-1185">Reference proteome</keyword>
<dbReference type="PANTHER" id="PTHR30441">
    <property type="entry name" value="DUF748 DOMAIN-CONTAINING PROTEIN"/>
    <property type="match status" value="1"/>
</dbReference>
<evidence type="ECO:0000313" key="3">
    <source>
        <dbReference type="Proteomes" id="UP000306585"/>
    </source>
</evidence>
<reference evidence="2 3" key="1">
    <citation type="journal article" date="2019" name="Appl. Environ. Microbiol.">
        <title>Environmental Evidence and Genomic Insight of Iron-oxidizing Bacteria Preference Towards More Corrosion Resistant Stainless Steel at Higher Salinities.</title>
        <authorList>
            <person name="Garrison C.E."/>
            <person name="Price K.A."/>
            <person name="Field E.K."/>
        </authorList>
    </citation>
    <scope>NUCLEOTIDE SEQUENCE [LARGE SCALE GENOMIC DNA]</scope>
    <source>
        <strain evidence="2 3">P3</strain>
    </source>
</reference>
<protein>
    <submittedName>
        <fullName evidence="2">DUF748 domain-containing protein</fullName>
    </submittedName>
</protein>
<keyword evidence="1" id="KW-0472">Membrane</keyword>
<dbReference type="InterPro" id="IPR052894">
    <property type="entry name" value="AsmA-related"/>
</dbReference>
<dbReference type="RefSeq" id="WP_138237937.1">
    <property type="nucleotide sequence ID" value="NZ_VBRY01000001.1"/>
</dbReference>
<evidence type="ECO:0000313" key="2">
    <source>
        <dbReference type="EMBL" id="TLS69122.1"/>
    </source>
</evidence>
<dbReference type="Proteomes" id="UP000306585">
    <property type="component" value="Unassembled WGS sequence"/>
</dbReference>
<dbReference type="AlphaFoldDB" id="A0A5R9GZK4"/>
<dbReference type="InterPro" id="IPR008023">
    <property type="entry name" value="DUF748"/>
</dbReference>
<keyword evidence="1" id="KW-0812">Transmembrane</keyword>